<evidence type="ECO:0000313" key="17">
    <source>
        <dbReference type="EMBL" id="WBW73157.1"/>
    </source>
</evidence>
<dbReference type="KEGG" id="som:SOMG_02578"/>
<evidence type="ECO:0000259" key="16">
    <source>
        <dbReference type="SMART" id="SM00861"/>
    </source>
</evidence>
<feature type="binding site" evidence="11">
    <location>
        <position position="469"/>
    </location>
    <ligand>
        <name>substrate</name>
    </ligand>
</feature>
<feature type="binding site" evidence="11">
    <location>
        <position position="528"/>
    </location>
    <ligand>
        <name>substrate</name>
    </ligand>
</feature>
<dbReference type="GO" id="GO:0006098">
    <property type="term" value="P:pentose-phosphate shunt"/>
    <property type="evidence" value="ECO:0007669"/>
    <property type="project" value="TreeGrafter"/>
</dbReference>
<organism evidence="17 18">
    <name type="scientific">Schizosaccharomyces osmophilus</name>
    <dbReference type="NCBI Taxonomy" id="2545709"/>
    <lineage>
        <taxon>Eukaryota</taxon>
        <taxon>Fungi</taxon>
        <taxon>Dikarya</taxon>
        <taxon>Ascomycota</taxon>
        <taxon>Taphrinomycotina</taxon>
        <taxon>Schizosaccharomycetes</taxon>
        <taxon>Schizosaccharomycetales</taxon>
        <taxon>Schizosaccharomycetaceae</taxon>
        <taxon>Schizosaccharomyces</taxon>
    </lineage>
</organism>
<feature type="binding site" evidence="12">
    <location>
        <position position="445"/>
    </location>
    <ligand>
        <name>thiamine diphosphate</name>
        <dbReference type="ChEBI" id="CHEBI:58937"/>
    </ligand>
</feature>
<dbReference type="InterPro" id="IPR005474">
    <property type="entry name" value="Transketolase_N"/>
</dbReference>
<evidence type="ECO:0000256" key="7">
    <source>
        <dbReference type="ARBA" id="ARBA00022842"/>
    </source>
</evidence>
<feature type="binding site" evidence="12">
    <location>
        <position position="265"/>
    </location>
    <ligand>
        <name>thiamine diphosphate</name>
        <dbReference type="ChEBI" id="CHEBI:58937"/>
    </ligand>
</feature>
<dbReference type="NCBIfam" id="TIGR00232">
    <property type="entry name" value="tktlase_bact"/>
    <property type="match status" value="1"/>
</dbReference>
<dbReference type="CDD" id="cd02012">
    <property type="entry name" value="TPP_TK"/>
    <property type="match status" value="1"/>
</dbReference>
<evidence type="ECO:0000256" key="11">
    <source>
        <dbReference type="PIRSR" id="PIRSR605478-2"/>
    </source>
</evidence>
<feature type="binding site" evidence="12">
    <location>
        <position position="160"/>
    </location>
    <ligand>
        <name>thiamine diphosphate</name>
        <dbReference type="ChEBI" id="CHEBI:58937"/>
    </ligand>
</feature>
<dbReference type="InterPro" id="IPR020826">
    <property type="entry name" value="Transketolase_BS"/>
</dbReference>
<comment type="function">
    <text evidence="15">Catalyzes the transfer of a two-carbon ketol group from a ketose donor to an aldose acceptor, via a covalent intermediate with the cofactor thiamine pyrophosphate.</text>
</comment>
<feature type="binding site" evidence="12">
    <location>
        <position position="69"/>
    </location>
    <ligand>
        <name>thiamine diphosphate</name>
        <dbReference type="ChEBI" id="CHEBI:58937"/>
    </ligand>
</feature>
<dbReference type="InterPro" id="IPR005478">
    <property type="entry name" value="Transketolase_bac-like"/>
</dbReference>
<feature type="active site" description="Proton donor" evidence="10">
    <location>
        <position position="419"/>
    </location>
</feature>
<dbReference type="EMBL" id="CP115612">
    <property type="protein sequence ID" value="WBW73157.1"/>
    <property type="molecule type" value="Genomic_DNA"/>
</dbReference>
<keyword evidence="8 12" id="KW-0786">Thiamine pyrophosphate</keyword>
<feature type="binding site" evidence="13">
    <location>
        <position position="189"/>
    </location>
    <ligand>
        <name>Mg(2+)</name>
        <dbReference type="ChEBI" id="CHEBI:18420"/>
    </ligand>
</feature>
<feature type="domain" description="Transketolase-like pyrimidine-binding" evidence="16">
    <location>
        <begin position="357"/>
        <end position="533"/>
    </location>
</feature>
<dbReference type="InterPro" id="IPR029061">
    <property type="entry name" value="THDP-binding"/>
</dbReference>
<evidence type="ECO:0000256" key="14">
    <source>
        <dbReference type="PIRSR" id="PIRSR605478-5"/>
    </source>
</evidence>
<dbReference type="InterPro" id="IPR055152">
    <property type="entry name" value="Transketolase-like_C_2"/>
</dbReference>
<keyword evidence="7 13" id="KW-0460">Magnesium</keyword>
<dbReference type="GO" id="GO:0046872">
    <property type="term" value="F:metal ion binding"/>
    <property type="evidence" value="ECO:0007669"/>
    <property type="project" value="UniProtKB-KW"/>
</dbReference>
<feature type="binding site" evidence="12">
    <location>
        <position position="189"/>
    </location>
    <ligand>
        <name>thiamine diphosphate</name>
        <dbReference type="ChEBI" id="CHEBI:58937"/>
    </ligand>
</feature>
<dbReference type="GO" id="GO:0005634">
    <property type="term" value="C:nucleus"/>
    <property type="evidence" value="ECO:0007669"/>
    <property type="project" value="TreeGrafter"/>
</dbReference>
<keyword evidence="18" id="KW-1185">Reference proteome</keyword>
<evidence type="ECO:0000256" key="4">
    <source>
        <dbReference type="ARBA" id="ARBA00013152"/>
    </source>
</evidence>
<feature type="binding site" evidence="11">
    <location>
        <position position="477"/>
    </location>
    <ligand>
        <name>substrate</name>
    </ligand>
</feature>
<dbReference type="PROSITE" id="PS00801">
    <property type="entry name" value="TRANSKETOLASE_1"/>
    <property type="match status" value="1"/>
</dbReference>
<dbReference type="AlphaFoldDB" id="A0AAF0AW45"/>
<keyword evidence="6 13" id="KW-0479">Metal-binding</keyword>
<dbReference type="InterPro" id="IPR033247">
    <property type="entry name" value="Transketolase_fam"/>
</dbReference>
<evidence type="ECO:0000256" key="10">
    <source>
        <dbReference type="PIRSR" id="PIRSR605478-1"/>
    </source>
</evidence>
<dbReference type="Pfam" id="PF00456">
    <property type="entry name" value="Transketolase_N"/>
    <property type="match status" value="1"/>
</dbReference>
<dbReference type="Proteomes" id="UP001212411">
    <property type="component" value="Chromosome 2"/>
</dbReference>
<evidence type="ECO:0000256" key="13">
    <source>
        <dbReference type="PIRSR" id="PIRSR605478-4"/>
    </source>
</evidence>
<dbReference type="Gene3D" id="3.40.50.970">
    <property type="match status" value="2"/>
</dbReference>
<comment type="cofactor">
    <cofactor evidence="15">
        <name>Mg(2+)</name>
        <dbReference type="ChEBI" id="CHEBI:18420"/>
    </cofactor>
    <cofactor evidence="15">
        <name>Ca(2+)</name>
        <dbReference type="ChEBI" id="CHEBI:29108"/>
    </cofactor>
    <cofactor evidence="15">
        <name>Mn(2+)</name>
        <dbReference type="ChEBI" id="CHEBI:29035"/>
    </cofactor>
    <cofactor evidence="15">
        <name>Co(2+)</name>
        <dbReference type="ChEBI" id="CHEBI:48828"/>
    </cofactor>
    <text evidence="15">Binds 1 Mg(2+) ion per subunit. Can also utilize other divalent metal cations, such as Ca(2+), Mn(2+) and Co(2+).</text>
</comment>
<evidence type="ECO:0000313" key="18">
    <source>
        <dbReference type="Proteomes" id="UP001212411"/>
    </source>
</evidence>
<dbReference type="PROSITE" id="PS00802">
    <property type="entry name" value="TRANSKETOLASE_2"/>
    <property type="match status" value="1"/>
</dbReference>
<accession>A0AAF0AW45</accession>
<dbReference type="PANTHER" id="PTHR43522">
    <property type="entry name" value="TRANSKETOLASE"/>
    <property type="match status" value="1"/>
</dbReference>
<comment type="subunit">
    <text evidence="3 15">Homodimer.</text>
</comment>
<feature type="binding site" evidence="12">
    <location>
        <begin position="118"/>
        <end position="120"/>
    </location>
    <ligand>
        <name>thiamine diphosphate</name>
        <dbReference type="ChEBI" id="CHEBI:58937"/>
    </ligand>
</feature>
<keyword evidence="5 15" id="KW-0808">Transferase</keyword>
<name>A0AAF0AW45_9SCHI</name>
<feature type="binding site" evidence="11">
    <location>
        <position position="265"/>
    </location>
    <ligand>
        <name>substrate</name>
    </ligand>
</feature>
<protein>
    <recommendedName>
        <fullName evidence="4 15">Transketolase</fullName>
        <ecNumber evidence="4 15">2.2.1.1</ecNumber>
    </recommendedName>
</protein>
<dbReference type="InterPro" id="IPR009014">
    <property type="entry name" value="Transketo_C/PFOR_II"/>
</dbReference>
<dbReference type="FunFam" id="3.40.50.970:FF:000004">
    <property type="entry name" value="Transketolase"/>
    <property type="match status" value="1"/>
</dbReference>
<evidence type="ECO:0000256" key="1">
    <source>
        <dbReference type="ARBA" id="ARBA00001941"/>
    </source>
</evidence>
<feature type="binding site" evidence="11">
    <location>
        <position position="360"/>
    </location>
    <ligand>
        <name>substrate</name>
    </ligand>
</feature>
<reference evidence="17 18" key="1">
    <citation type="journal article" date="2023" name="G3 (Bethesda)">
        <title>A high-quality reference genome for the fission yeast Schizosaccharomyces osmophilus.</title>
        <authorList>
            <person name="Jia G.S."/>
            <person name="Zhang W.C."/>
            <person name="Liang Y."/>
            <person name="Liu X.H."/>
            <person name="Rhind N."/>
            <person name="Pidoux A."/>
            <person name="Brysch-Herzberg M."/>
            <person name="Du L.L."/>
        </authorList>
    </citation>
    <scope>NUCLEOTIDE SEQUENCE [LARGE SCALE GENOMIC DNA]</scope>
    <source>
        <strain evidence="17 18">CBS 15793</strain>
    </source>
</reference>
<dbReference type="InterPro" id="IPR005475">
    <property type="entry name" value="Transketolase-like_Pyr-bd"/>
</dbReference>
<dbReference type="EC" id="2.2.1.1" evidence="4 15"/>
<feature type="binding site" evidence="13">
    <location>
        <position position="159"/>
    </location>
    <ligand>
        <name>Mg(2+)</name>
        <dbReference type="ChEBI" id="CHEBI:18420"/>
    </ligand>
</feature>
<feature type="site" description="Important for catalytic activity" evidence="14">
    <location>
        <position position="29"/>
    </location>
</feature>
<dbReference type="InterPro" id="IPR049557">
    <property type="entry name" value="Transketolase_CS"/>
</dbReference>
<evidence type="ECO:0000256" key="3">
    <source>
        <dbReference type="ARBA" id="ARBA00011738"/>
    </source>
</evidence>
<dbReference type="Pfam" id="PF22613">
    <property type="entry name" value="Transketolase_C_1"/>
    <property type="match status" value="1"/>
</dbReference>
<dbReference type="GO" id="GO:0004802">
    <property type="term" value="F:transketolase activity"/>
    <property type="evidence" value="ECO:0007669"/>
    <property type="project" value="UniProtKB-EC"/>
</dbReference>
<comment type="similarity">
    <text evidence="2 15">Belongs to the transketolase family.</text>
</comment>
<dbReference type="SUPFAM" id="SSF52922">
    <property type="entry name" value="TK C-terminal domain-like"/>
    <property type="match status" value="1"/>
</dbReference>
<feature type="binding site" evidence="11">
    <location>
        <position position="481"/>
    </location>
    <ligand>
        <name>substrate</name>
    </ligand>
</feature>
<feature type="binding site" evidence="11">
    <location>
        <position position="29"/>
    </location>
    <ligand>
        <name>substrate</name>
    </ligand>
</feature>
<dbReference type="GO" id="GO:0005829">
    <property type="term" value="C:cytosol"/>
    <property type="evidence" value="ECO:0007669"/>
    <property type="project" value="TreeGrafter"/>
</dbReference>
<sequence>MPYSEIDQLAINTIRTLSIDTTSNAKSGHPGAPMGLAPASHVLFSRIMKFNPKSPKWLNRDRFILSNGHACALQYVMCHLLGYQMSIDDLKQFRQVGSKTPGHPETHDPTLNVETGAGPLGQGIAAAVGLAIGKAHSAAVYNKPGFDIFDNNTFCFLGDGCLQEGISSEASSLAGHLKLGSLVAIWDNNKITIDGSTELSFDEDVEKRYEAYGWQILRVEHGDTDLEAIEKAYREAIACTDKPTLINLKTTIGFGSQQQGTHSVHGSPLKPDDAVHVKKLFGFNPEQTFHVPAEVYQFYQKRVEENQAIQKEYDAMYAKYAQAHADLYNQLERILNRQLPDGWQKCLPTYKPGDAAVATRKLSEIVLDALCPVVPELVGGSADLTPSNLTRWQGAADFQHPSSNIGSYAGRYIRYGIREHGMAGIMNGLAVYGPIIPYGGTFLNFVSYASGAVRMAALNNSRVIYVATHDSIGLGEDGPTHQPIETFSHFRAMPNMYCWRPADGNETSAAYVSALTHCDSPSILALTRQNLPQLENSTIENASKGGYVLLENKNAKVTLVGTGSEVSLCLDALKTLKSEYNLEARVVSLPCWEVFEEQDESYRLSVIPDGIPAMSVEVYSTLGWTRYVHEAFGMTSFGESGTAKQLYEKYQFTPEGVAKRAQKTYEAYKDTPFIRSPVRRAF</sequence>
<evidence type="ECO:0000256" key="8">
    <source>
        <dbReference type="ARBA" id="ARBA00023052"/>
    </source>
</evidence>
<evidence type="ECO:0000256" key="2">
    <source>
        <dbReference type="ARBA" id="ARBA00007131"/>
    </source>
</evidence>
<keyword evidence="15" id="KW-0106">Calcium</keyword>
<dbReference type="Pfam" id="PF02779">
    <property type="entry name" value="Transket_pyr"/>
    <property type="match status" value="1"/>
</dbReference>
<dbReference type="FunFam" id="3.40.50.920:FF:000003">
    <property type="entry name" value="Transketolase"/>
    <property type="match status" value="1"/>
</dbReference>
<feature type="binding site" evidence="11">
    <location>
        <position position="387"/>
    </location>
    <ligand>
        <name>substrate</name>
    </ligand>
</feature>
<feature type="site" description="Important for catalytic activity" evidence="14">
    <location>
        <position position="265"/>
    </location>
</feature>
<dbReference type="PANTHER" id="PTHR43522:SF2">
    <property type="entry name" value="TRANSKETOLASE 1-RELATED"/>
    <property type="match status" value="1"/>
</dbReference>
<comment type="catalytic activity">
    <reaction evidence="9 15">
        <text>D-sedoheptulose 7-phosphate + D-glyceraldehyde 3-phosphate = aldehydo-D-ribose 5-phosphate + D-xylulose 5-phosphate</text>
        <dbReference type="Rhea" id="RHEA:10508"/>
        <dbReference type="ChEBI" id="CHEBI:57483"/>
        <dbReference type="ChEBI" id="CHEBI:57737"/>
        <dbReference type="ChEBI" id="CHEBI:58273"/>
        <dbReference type="ChEBI" id="CHEBI:59776"/>
        <dbReference type="EC" id="2.2.1.1"/>
    </reaction>
</comment>
<comment type="cofactor">
    <cofactor evidence="13">
        <name>Mg(2+)</name>
        <dbReference type="ChEBI" id="CHEBI:18420"/>
    </cofactor>
    <text evidence="13">Binds 1 Mg(2+) ion per subunit. Can also utilize other divalent metal cations, such as Ca(2+), Mn(2+) and Co(2+).</text>
</comment>
<evidence type="ECO:0000256" key="5">
    <source>
        <dbReference type="ARBA" id="ARBA00022679"/>
    </source>
</evidence>
<evidence type="ECO:0000256" key="12">
    <source>
        <dbReference type="PIRSR" id="PIRSR605478-3"/>
    </source>
</evidence>
<dbReference type="SMART" id="SM00861">
    <property type="entry name" value="Transket_pyr"/>
    <property type="match status" value="1"/>
</dbReference>
<dbReference type="FunFam" id="3.40.50.970:FF:000003">
    <property type="entry name" value="Transketolase"/>
    <property type="match status" value="1"/>
</dbReference>
<proteinExistence type="inferred from homology"/>
<dbReference type="GeneID" id="80876059"/>
<comment type="cofactor">
    <cofactor evidence="1">
        <name>Co(2+)</name>
        <dbReference type="ChEBI" id="CHEBI:48828"/>
    </cofactor>
</comment>
<dbReference type="SUPFAM" id="SSF52518">
    <property type="entry name" value="Thiamin diphosphate-binding fold (THDP-binding)"/>
    <property type="match status" value="2"/>
</dbReference>
<dbReference type="RefSeq" id="XP_056037400.1">
    <property type="nucleotide sequence ID" value="XM_056181370.1"/>
</dbReference>
<comment type="cofactor">
    <cofactor evidence="12">
        <name>thiamine diphosphate</name>
        <dbReference type="ChEBI" id="CHEBI:58937"/>
    </cofactor>
    <text evidence="12">Binds 1 thiamine pyrophosphate per subunit. During the reaction, the substrate forms a covalent intermediate with the cofactor.</text>
</comment>
<evidence type="ECO:0000256" key="9">
    <source>
        <dbReference type="ARBA" id="ARBA00049473"/>
    </source>
</evidence>
<evidence type="ECO:0000256" key="6">
    <source>
        <dbReference type="ARBA" id="ARBA00022723"/>
    </source>
</evidence>
<dbReference type="Gene3D" id="3.40.50.920">
    <property type="match status" value="1"/>
</dbReference>
<gene>
    <name evidence="17" type="primary">tkt1</name>
    <name evidence="17" type="ORF">SOMG_02578</name>
</gene>
<dbReference type="CDD" id="cd07033">
    <property type="entry name" value="TPP_PYR_DXS_TK_like"/>
    <property type="match status" value="1"/>
</dbReference>
<evidence type="ECO:0000256" key="15">
    <source>
        <dbReference type="RuleBase" id="RU004996"/>
    </source>
</evidence>
<feature type="binding site" evidence="13">
    <location>
        <position position="191"/>
    </location>
    <ligand>
        <name>Mg(2+)</name>
        <dbReference type="ChEBI" id="CHEBI:18420"/>
    </ligand>
</feature>